<dbReference type="GO" id="GO:0061630">
    <property type="term" value="F:ubiquitin protein ligase activity"/>
    <property type="evidence" value="ECO:0007669"/>
    <property type="project" value="UniProtKB-EC"/>
</dbReference>
<dbReference type="FunFam" id="3.30.40.10:FF:000124">
    <property type="entry name" value="STIP1 homology and U box-containing protein 1"/>
    <property type="match status" value="1"/>
</dbReference>
<evidence type="ECO:0000256" key="2">
    <source>
        <dbReference type="ARBA" id="ARBA00012483"/>
    </source>
</evidence>
<dbReference type="GO" id="GO:0051087">
    <property type="term" value="F:protein-folding chaperone binding"/>
    <property type="evidence" value="ECO:0007669"/>
    <property type="project" value="TreeGrafter"/>
</dbReference>
<evidence type="ECO:0000313" key="9">
    <source>
        <dbReference type="Proteomes" id="UP000004810"/>
    </source>
</evidence>
<name>J9EYZ6_WUCBA</name>
<dbReference type="PANTHER" id="PTHR46803">
    <property type="entry name" value="E3 UBIQUITIN-PROTEIN LIGASE CHIP"/>
    <property type="match status" value="1"/>
</dbReference>
<dbReference type="Gene3D" id="3.30.40.10">
    <property type="entry name" value="Zinc/RING finger domain, C3HC4 (zinc finger)"/>
    <property type="match status" value="1"/>
</dbReference>
<comment type="caution">
    <text evidence="8">The sequence shown here is derived from an EMBL/GenBank/DDBJ whole genome shotgun (WGS) entry which is preliminary data.</text>
</comment>
<evidence type="ECO:0000256" key="1">
    <source>
        <dbReference type="ARBA" id="ARBA00000900"/>
    </source>
</evidence>
<accession>J9EYZ6</accession>
<dbReference type="InterPro" id="IPR003613">
    <property type="entry name" value="Ubox_domain"/>
</dbReference>
<keyword evidence="4" id="KW-0677">Repeat</keyword>
<feature type="domain" description="U-box" evidence="7">
    <location>
        <begin position="103"/>
        <end position="165"/>
    </location>
</feature>
<keyword evidence="5" id="KW-0833">Ubl conjugation pathway</keyword>
<dbReference type="SUPFAM" id="SSF57850">
    <property type="entry name" value="RING/U-box"/>
    <property type="match status" value="1"/>
</dbReference>
<dbReference type="InterPro" id="IPR041312">
    <property type="entry name" value="CHIP_TPR_N"/>
</dbReference>
<keyword evidence="3" id="KW-0808">Transferase</keyword>
<proteinExistence type="predicted"/>
<evidence type="ECO:0000313" key="8">
    <source>
        <dbReference type="EMBL" id="EJW80364.1"/>
    </source>
</evidence>
<dbReference type="Proteomes" id="UP000004810">
    <property type="component" value="Unassembled WGS sequence"/>
</dbReference>
<organism evidence="8 9">
    <name type="scientific">Wuchereria bancrofti</name>
    <dbReference type="NCBI Taxonomy" id="6293"/>
    <lineage>
        <taxon>Eukaryota</taxon>
        <taxon>Metazoa</taxon>
        <taxon>Ecdysozoa</taxon>
        <taxon>Nematoda</taxon>
        <taxon>Chromadorea</taxon>
        <taxon>Rhabditida</taxon>
        <taxon>Spirurina</taxon>
        <taxon>Spiruromorpha</taxon>
        <taxon>Filarioidea</taxon>
        <taxon>Onchocercidae</taxon>
        <taxon>Wuchereria</taxon>
    </lineage>
</organism>
<dbReference type="CDD" id="cd16654">
    <property type="entry name" value="RING-Ubox_CHIP"/>
    <property type="match status" value="1"/>
</dbReference>
<dbReference type="Pfam" id="PF04564">
    <property type="entry name" value="U-box"/>
    <property type="match status" value="1"/>
</dbReference>
<keyword evidence="6" id="KW-0802">TPR repeat</keyword>
<dbReference type="EC" id="2.3.2.27" evidence="2"/>
<dbReference type="GO" id="GO:0071218">
    <property type="term" value="P:cellular response to misfolded protein"/>
    <property type="evidence" value="ECO:0007669"/>
    <property type="project" value="TreeGrafter"/>
</dbReference>
<evidence type="ECO:0000256" key="5">
    <source>
        <dbReference type="ARBA" id="ARBA00022786"/>
    </source>
</evidence>
<feature type="non-terminal residue" evidence="8">
    <location>
        <position position="165"/>
    </location>
</feature>
<evidence type="ECO:0000256" key="3">
    <source>
        <dbReference type="ARBA" id="ARBA00022679"/>
    </source>
</evidence>
<evidence type="ECO:0000256" key="6">
    <source>
        <dbReference type="ARBA" id="ARBA00022803"/>
    </source>
</evidence>
<dbReference type="PROSITE" id="PS51698">
    <property type="entry name" value="U_BOX"/>
    <property type="match status" value="1"/>
</dbReference>
<evidence type="ECO:0000256" key="4">
    <source>
        <dbReference type="ARBA" id="ARBA00022737"/>
    </source>
</evidence>
<dbReference type="SMART" id="SM00504">
    <property type="entry name" value="Ubox"/>
    <property type="match status" value="1"/>
</dbReference>
<dbReference type="GO" id="GO:0006515">
    <property type="term" value="P:protein quality control for misfolded or incompletely synthesized proteins"/>
    <property type="evidence" value="ECO:0007669"/>
    <property type="project" value="TreeGrafter"/>
</dbReference>
<dbReference type="InterPro" id="IPR045202">
    <property type="entry name" value="CHIP_RING-Ubox"/>
</dbReference>
<dbReference type="Pfam" id="PF18391">
    <property type="entry name" value="CHIP_TPR_N"/>
    <property type="match status" value="1"/>
</dbReference>
<sequence length="165" mass="19098">ANFLLGRTCVQLGHFDEALKVLTRANDLARSQKLNFGDEITAQIRVAKKEIFRREEEKRIKQEIELQAYLNGLIDSDLARKLRELKEKKKLAKTVDEKRRKREVPDYLCGKISFEMLRDPVITPSGITYDRADIKEHLQRVGHFDPVTRAPLTADQLIPNLAMKE</sequence>
<evidence type="ECO:0000259" key="7">
    <source>
        <dbReference type="PROSITE" id="PS51698"/>
    </source>
</evidence>
<reference evidence="9" key="1">
    <citation type="submission" date="2012-08" db="EMBL/GenBank/DDBJ databases">
        <title>The Genome Sequence of Wuchereria bancrofti.</title>
        <authorList>
            <person name="Nutman T.B."/>
            <person name="Fink D.L."/>
            <person name="Russ C."/>
            <person name="Young S."/>
            <person name="Zeng Q."/>
            <person name="Koehrsen M."/>
            <person name="Alvarado L."/>
            <person name="Berlin A."/>
            <person name="Chapman S.B."/>
            <person name="Chen Z."/>
            <person name="Freedman E."/>
            <person name="Gellesch M."/>
            <person name="Goldberg J."/>
            <person name="Griggs A."/>
            <person name="Gujja S."/>
            <person name="Heilman E.R."/>
            <person name="Heiman D."/>
            <person name="Hepburn T."/>
            <person name="Howarth C."/>
            <person name="Jen D."/>
            <person name="Larson L."/>
            <person name="Lewis B."/>
            <person name="Mehta T."/>
            <person name="Park D."/>
            <person name="Pearson M."/>
            <person name="Roberts A."/>
            <person name="Saif S."/>
            <person name="Shea T."/>
            <person name="Shenoy N."/>
            <person name="Sisk P."/>
            <person name="Stolte C."/>
            <person name="Sykes S."/>
            <person name="Walk T."/>
            <person name="White J."/>
            <person name="Yandava C."/>
            <person name="Haas B."/>
            <person name="Henn M.R."/>
            <person name="Nusbaum C."/>
            <person name="Birren B."/>
        </authorList>
    </citation>
    <scope>NUCLEOTIDE SEQUENCE [LARGE SCALE GENOMIC DNA]</scope>
    <source>
        <strain evidence="9">NA</strain>
    </source>
</reference>
<dbReference type="EMBL" id="ADBV01004579">
    <property type="protein sequence ID" value="EJW80364.1"/>
    <property type="molecule type" value="Genomic_DNA"/>
</dbReference>
<dbReference type="PANTHER" id="PTHR46803:SF2">
    <property type="entry name" value="E3 UBIQUITIN-PROTEIN LIGASE CHIP"/>
    <property type="match status" value="1"/>
</dbReference>
<dbReference type="GO" id="GO:0030018">
    <property type="term" value="C:Z disc"/>
    <property type="evidence" value="ECO:0007669"/>
    <property type="project" value="TreeGrafter"/>
</dbReference>
<dbReference type="GO" id="GO:0045862">
    <property type="term" value="P:positive regulation of proteolysis"/>
    <property type="evidence" value="ECO:0007669"/>
    <property type="project" value="TreeGrafter"/>
</dbReference>
<dbReference type="Gene3D" id="6.10.140.2020">
    <property type="match status" value="1"/>
</dbReference>
<dbReference type="AlphaFoldDB" id="J9EYZ6"/>
<dbReference type="GO" id="GO:0000209">
    <property type="term" value="P:protein polyubiquitination"/>
    <property type="evidence" value="ECO:0007669"/>
    <property type="project" value="TreeGrafter"/>
</dbReference>
<protein>
    <recommendedName>
        <fullName evidence="2">RING-type E3 ubiquitin transferase</fullName>
        <ecNumber evidence="2">2.3.2.27</ecNumber>
    </recommendedName>
</protein>
<comment type="catalytic activity">
    <reaction evidence="1">
        <text>S-ubiquitinyl-[E2 ubiquitin-conjugating enzyme]-L-cysteine + [acceptor protein]-L-lysine = [E2 ubiquitin-conjugating enzyme]-L-cysteine + N(6)-ubiquitinyl-[acceptor protein]-L-lysine.</text>
        <dbReference type="EC" id="2.3.2.27"/>
    </reaction>
</comment>
<gene>
    <name evidence="8" type="ORF">WUBG_08726</name>
</gene>
<dbReference type="GO" id="GO:0043161">
    <property type="term" value="P:proteasome-mediated ubiquitin-dependent protein catabolic process"/>
    <property type="evidence" value="ECO:0007669"/>
    <property type="project" value="TreeGrafter"/>
</dbReference>
<dbReference type="InterPro" id="IPR013083">
    <property type="entry name" value="Znf_RING/FYVE/PHD"/>
</dbReference>
<feature type="non-terminal residue" evidence="8">
    <location>
        <position position="1"/>
    </location>
</feature>